<dbReference type="GO" id="GO:0031932">
    <property type="term" value="C:TORC2 complex"/>
    <property type="evidence" value="ECO:0007669"/>
    <property type="project" value="TreeGrafter"/>
</dbReference>
<dbReference type="GO" id="GO:0038203">
    <property type="term" value="P:TORC2 signaling"/>
    <property type="evidence" value="ECO:0007669"/>
    <property type="project" value="TreeGrafter"/>
</dbReference>
<feature type="region of interest" description="Disordered" evidence="1">
    <location>
        <begin position="341"/>
        <end position="373"/>
    </location>
</feature>
<evidence type="ECO:0008006" key="4">
    <source>
        <dbReference type="Google" id="ProtNLM"/>
    </source>
</evidence>
<dbReference type="EMBL" id="KE504134">
    <property type="protein sequence ID" value="EPT02702.1"/>
    <property type="molecule type" value="Genomic_DNA"/>
</dbReference>
<protein>
    <recommendedName>
        <fullName evidence="4">HbrB-domain-containing protein</fullName>
    </recommendedName>
</protein>
<feature type="region of interest" description="Disordered" evidence="1">
    <location>
        <begin position="388"/>
        <end position="425"/>
    </location>
</feature>
<evidence type="ECO:0000256" key="1">
    <source>
        <dbReference type="SAM" id="MobiDB-lite"/>
    </source>
</evidence>
<dbReference type="STRING" id="743788.S8ECQ5"/>
<sequence>MASTTPHQKGHTSPTKASARTYDSKLVSREMHRLGNLAHSHLPTLAPALSAASQNIASHALANASITNTSATSTNEPWQALHVHVLPLFNGEPLRVPIEDLNQLVKRHLQAVVSQSPAKAFAILEYDTSELIASGMVTLNAKLSDIDDEKLTGRVVELWGFFWDQVLPYVEGALLPLQTDPLLSSLYRVPKGHKPTSSPITNGNGKGSMSSLMLQSAPQIDVRTVALQSFRDSVILPISHRMYTRLAMSKDDLSPENPLSSQPRLQQMLLVLVSQRPRPISFSLTSAPPPPTPGEAAVQHLLRAIRAPLTQLERNMQRGSATFLSSAQPRDRRGWIAQKYDPRRSGVRRATGASGEGEEGEDDAGGGDETPRMAARFAHLTHLRERDKEFLESLRSPDPERVDGGWGLGVSGEENKAEDEEEENLDWDQAQAVVERMVGMNTPR</sequence>
<dbReference type="Pfam" id="PF08539">
    <property type="entry name" value="HbrB"/>
    <property type="match status" value="1"/>
</dbReference>
<name>S8ECQ5_FOMSC</name>
<feature type="compositionally biased region" description="Acidic residues" evidence="1">
    <location>
        <begin position="416"/>
        <end position="425"/>
    </location>
</feature>
<dbReference type="AlphaFoldDB" id="S8ECQ5"/>
<feature type="compositionally biased region" description="Basic and acidic residues" evidence="1">
    <location>
        <begin position="388"/>
        <end position="403"/>
    </location>
</feature>
<evidence type="ECO:0000313" key="3">
    <source>
        <dbReference type="Proteomes" id="UP000015241"/>
    </source>
</evidence>
<evidence type="ECO:0000313" key="2">
    <source>
        <dbReference type="EMBL" id="EPT02702.1"/>
    </source>
</evidence>
<organism evidence="2 3">
    <name type="scientific">Fomitopsis schrenkii</name>
    <name type="common">Brown rot fungus</name>
    <dbReference type="NCBI Taxonomy" id="2126942"/>
    <lineage>
        <taxon>Eukaryota</taxon>
        <taxon>Fungi</taxon>
        <taxon>Dikarya</taxon>
        <taxon>Basidiomycota</taxon>
        <taxon>Agaricomycotina</taxon>
        <taxon>Agaricomycetes</taxon>
        <taxon>Polyporales</taxon>
        <taxon>Fomitopsis</taxon>
    </lineage>
</organism>
<feature type="compositionally biased region" description="Acidic residues" evidence="1">
    <location>
        <begin position="356"/>
        <end position="366"/>
    </location>
</feature>
<dbReference type="PANTHER" id="PTHR32428">
    <property type="entry name" value="TARGET OF RAPAMYCIN COMPLEX 2 SUBUNIT BIT61-RELATED"/>
    <property type="match status" value="1"/>
</dbReference>
<dbReference type="OrthoDB" id="2290221at2759"/>
<dbReference type="PANTHER" id="PTHR32428:SF2">
    <property type="entry name" value="TARGET OF RAPAMYCIN COMPLEX 2 SUBUNIT BIT61-RELATED"/>
    <property type="match status" value="1"/>
</dbReference>
<dbReference type="InParanoid" id="S8ECQ5"/>
<reference evidence="2 3" key="1">
    <citation type="journal article" date="2012" name="Science">
        <title>The Paleozoic origin of enzymatic lignin decomposition reconstructed from 31 fungal genomes.</title>
        <authorList>
            <person name="Floudas D."/>
            <person name="Binder M."/>
            <person name="Riley R."/>
            <person name="Barry K."/>
            <person name="Blanchette R.A."/>
            <person name="Henrissat B."/>
            <person name="Martinez A.T."/>
            <person name="Otillar R."/>
            <person name="Spatafora J.W."/>
            <person name="Yadav J.S."/>
            <person name="Aerts A."/>
            <person name="Benoit I."/>
            <person name="Boyd A."/>
            <person name="Carlson A."/>
            <person name="Copeland A."/>
            <person name="Coutinho P.M."/>
            <person name="de Vries R.P."/>
            <person name="Ferreira P."/>
            <person name="Findley K."/>
            <person name="Foster B."/>
            <person name="Gaskell J."/>
            <person name="Glotzer D."/>
            <person name="Gorecki P."/>
            <person name="Heitman J."/>
            <person name="Hesse C."/>
            <person name="Hori C."/>
            <person name="Igarashi K."/>
            <person name="Jurgens J.A."/>
            <person name="Kallen N."/>
            <person name="Kersten P."/>
            <person name="Kohler A."/>
            <person name="Kuees U."/>
            <person name="Kumar T.K.A."/>
            <person name="Kuo A."/>
            <person name="LaButti K."/>
            <person name="Larrondo L.F."/>
            <person name="Lindquist E."/>
            <person name="Ling A."/>
            <person name="Lombard V."/>
            <person name="Lucas S."/>
            <person name="Lundell T."/>
            <person name="Martin R."/>
            <person name="McLaughlin D.J."/>
            <person name="Morgenstern I."/>
            <person name="Morin E."/>
            <person name="Murat C."/>
            <person name="Nagy L.G."/>
            <person name="Nolan M."/>
            <person name="Ohm R.A."/>
            <person name="Patyshakuliyeva A."/>
            <person name="Rokas A."/>
            <person name="Ruiz-Duenas F.J."/>
            <person name="Sabat G."/>
            <person name="Salamov A."/>
            <person name="Samejima M."/>
            <person name="Schmutz J."/>
            <person name="Slot J.C."/>
            <person name="St John F."/>
            <person name="Stenlid J."/>
            <person name="Sun H."/>
            <person name="Sun S."/>
            <person name="Syed K."/>
            <person name="Tsang A."/>
            <person name="Wiebenga A."/>
            <person name="Young D."/>
            <person name="Pisabarro A."/>
            <person name="Eastwood D.C."/>
            <person name="Martin F."/>
            <person name="Cullen D."/>
            <person name="Grigoriev I.V."/>
            <person name="Hibbett D.S."/>
        </authorList>
    </citation>
    <scope>NUCLEOTIDE SEQUENCE</scope>
    <source>
        <strain evidence="3">FP-58527</strain>
    </source>
</reference>
<dbReference type="InterPro" id="IPR013745">
    <property type="entry name" value="Bit61/PRR5"/>
</dbReference>
<gene>
    <name evidence="2" type="ORF">FOMPIDRAFT_1022788</name>
</gene>
<dbReference type="eggNOG" id="ENOG502RZ40">
    <property type="taxonomic scope" value="Eukaryota"/>
</dbReference>
<feature type="compositionally biased region" description="Polar residues" evidence="1">
    <location>
        <begin position="1"/>
        <end position="18"/>
    </location>
</feature>
<proteinExistence type="predicted"/>
<dbReference type="Proteomes" id="UP000015241">
    <property type="component" value="Unassembled WGS sequence"/>
</dbReference>
<keyword evidence="3" id="KW-1185">Reference proteome</keyword>
<feature type="region of interest" description="Disordered" evidence="1">
    <location>
        <begin position="1"/>
        <end position="22"/>
    </location>
</feature>
<accession>S8ECQ5</accession>
<dbReference type="HOGENOM" id="CLU_016137_1_0_1"/>